<dbReference type="Proteomes" id="UP000675781">
    <property type="component" value="Unassembled WGS sequence"/>
</dbReference>
<name>A0A941EX32_9ACTN</name>
<evidence type="ECO:0000256" key="1">
    <source>
        <dbReference type="ARBA" id="ARBA00006484"/>
    </source>
</evidence>
<reference evidence="5" key="1">
    <citation type="submission" date="2021-04" db="EMBL/GenBank/DDBJ databases">
        <title>Genome based classification of Actinospica acidithermotolerans sp. nov., an actinobacterium isolated from an Indonesian hot spring.</title>
        <authorList>
            <person name="Kusuma A.B."/>
            <person name="Putra K.E."/>
            <person name="Nafisah S."/>
            <person name="Loh J."/>
            <person name="Nouioui I."/>
            <person name="Goodfellow M."/>
        </authorList>
    </citation>
    <scope>NUCLEOTIDE SEQUENCE</scope>
    <source>
        <strain evidence="5">CSCA 57</strain>
    </source>
</reference>
<dbReference type="InterPro" id="IPR020904">
    <property type="entry name" value="Sc_DH/Rdtase_CS"/>
</dbReference>
<evidence type="ECO:0000256" key="3">
    <source>
        <dbReference type="ARBA" id="ARBA00023027"/>
    </source>
</evidence>
<dbReference type="InterPro" id="IPR057326">
    <property type="entry name" value="KR_dom"/>
</dbReference>
<dbReference type="CDD" id="cd05233">
    <property type="entry name" value="SDR_c"/>
    <property type="match status" value="1"/>
</dbReference>
<comment type="similarity">
    <text evidence="1">Belongs to the short-chain dehydrogenases/reductases (SDR) family.</text>
</comment>
<dbReference type="EMBL" id="JAGSOG010000620">
    <property type="protein sequence ID" value="MBR7839777.1"/>
    <property type="molecule type" value="Genomic_DNA"/>
</dbReference>
<evidence type="ECO:0000259" key="4">
    <source>
        <dbReference type="SMART" id="SM00822"/>
    </source>
</evidence>
<dbReference type="GO" id="GO:0016491">
    <property type="term" value="F:oxidoreductase activity"/>
    <property type="evidence" value="ECO:0007669"/>
    <property type="project" value="UniProtKB-KW"/>
</dbReference>
<dbReference type="RefSeq" id="WP_212534191.1">
    <property type="nucleotide sequence ID" value="NZ_JAGSOG010000620.1"/>
</dbReference>
<dbReference type="PROSITE" id="PS00061">
    <property type="entry name" value="ADH_SHORT"/>
    <property type="match status" value="1"/>
</dbReference>
<dbReference type="InterPro" id="IPR036291">
    <property type="entry name" value="NAD(P)-bd_dom_sf"/>
</dbReference>
<dbReference type="PANTHER" id="PTHR24321">
    <property type="entry name" value="DEHYDROGENASES, SHORT CHAIN"/>
    <property type="match status" value="1"/>
</dbReference>
<keyword evidence="3" id="KW-0520">NAD</keyword>
<evidence type="ECO:0000313" key="5">
    <source>
        <dbReference type="EMBL" id="MBR7839777.1"/>
    </source>
</evidence>
<dbReference type="Gene3D" id="3.40.50.720">
    <property type="entry name" value="NAD(P)-binding Rossmann-like Domain"/>
    <property type="match status" value="1"/>
</dbReference>
<dbReference type="FunFam" id="3.40.50.720:FF:000084">
    <property type="entry name" value="Short-chain dehydrogenase reductase"/>
    <property type="match status" value="1"/>
</dbReference>
<protein>
    <submittedName>
        <fullName evidence="5">SDR family oxidoreductase</fullName>
    </submittedName>
</protein>
<dbReference type="SUPFAM" id="SSF51735">
    <property type="entry name" value="NAD(P)-binding Rossmann-fold domains"/>
    <property type="match status" value="1"/>
</dbReference>
<organism evidence="5 6">
    <name type="scientific">Actinospica durhamensis</name>
    <dbReference type="NCBI Taxonomy" id="1508375"/>
    <lineage>
        <taxon>Bacteria</taxon>
        <taxon>Bacillati</taxon>
        <taxon>Actinomycetota</taxon>
        <taxon>Actinomycetes</taxon>
        <taxon>Catenulisporales</taxon>
        <taxon>Actinospicaceae</taxon>
        <taxon>Actinospica</taxon>
    </lineage>
</organism>
<evidence type="ECO:0000256" key="2">
    <source>
        <dbReference type="ARBA" id="ARBA00023002"/>
    </source>
</evidence>
<feature type="domain" description="Ketoreductase" evidence="4">
    <location>
        <begin position="16"/>
        <end position="206"/>
    </location>
</feature>
<accession>A0A941EX32</accession>
<dbReference type="PRINTS" id="PR00080">
    <property type="entry name" value="SDRFAMILY"/>
</dbReference>
<comment type="caution">
    <text evidence="5">The sequence shown here is derived from an EMBL/GenBank/DDBJ whole genome shotgun (WGS) entry which is preliminary data.</text>
</comment>
<sequence length="267" mass="26842">MTTNHDIAPDPAEPPRVVLITGAASGIGRATAQLYSERGYRVVALDLDEAGLDKLTADAAADAFVVGDAADPAANEAAVGLAVSRFGRLDAAVLNAGIGGAGPLESDGALERFDRVLAVNVRGVAAGIRAAVPALRAAGGGAIVATSSVSGLRGDPGTWAYNATKAAIINLVRGLAVDYATQDIRINAIAPGGTLTALTAGQVAHPVLGPEIAARIPAQRWADPREQAEAIWFLTSPAASYITGVVLPVDGGLSANGGILPPPPRRG</sequence>
<keyword evidence="6" id="KW-1185">Reference proteome</keyword>
<dbReference type="SMART" id="SM00822">
    <property type="entry name" value="PKS_KR"/>
    <property type="match status" value="1"/>
</dbReference>
<dbReference type="PANTHER" id="PTHR24321:SF8">
    <property type="entry name" value="ESTRADIOL 17-BETA-DEHYDROGENASE 8-RELATED"/>
    <property type="match status" value="1"/>
</dbReference>
<gene>
    <name evidence="5" type="ORF">KDL01_41425</name>
</gene>
<dbReference type="Pfam" id="PF13561">
    <property type="entry name" value="adh_short_C2"/>
    <property type="match status" value="1"/>
</dbReference>
<keyword evidence="2" id="KW-0560">Oxidoreductase</keyword>
<dbReference type="AlphaFoldDB" id="A0A941EX32"/>
<dbReference type="PRINTS" id="PR00081">
    <property type="entry name" value="GDHRDH"/>
</dbReference>
<evidence type="ECO:0000313" key="6">
    <source>
        <dbReference type="Proteomes" id="UP000675781"/>
    </source>
</evidence>
<dbReference type="InterPro" id="IPR002347">
    <property type="entry name" value="SDR_fam"/>
</dbReference>
<proteinExistence type="inferred from homology"/>